<dbReference type="Gene3D" id="1.25.40.20">
    <property type="entry name" value="Ankyrin repeat-containing domain"/>
    <property type="match status" value="1"/>
</dbReference>
<accession>A0ABQ7I0I3</accession>
<keyword evidence="1" id="KW-0040">ANK repeat</keyword>
<evidence type="ECO:0000313" key="3">
    <source>
        <dbReference type="Proteomes" id="UP001516464"/>
    </source>
</evidence>
<comment type="caution">
    <text evidence="2">The sequence shown here is derived from an EMBL/GenBank/DDBJ whole genome shotgun (WGS) entry which is preliminary data.</text>
</comment>
<sequence length="600" mass="69683">MDLYEMIDNLSHQKIIFLVEKERNNIITLINNEYSIYTNIPTLGNVSQLNALQYTISKMIKIKIWSKRTEKSIQETDYGELKLILYTLLSRSNECVLDHIDSSGNNCLHYAALLGEQPIVKRMLDEGVKIVTNKNGKYAYELCEADLVVDLLKKWTRSIIRKKQISTKEDKNIPEKELNPDVLASSQYVNDDLCLINNILNQTEKSIPNKIQPTNKASECPKTKDNKQIIINNLEQEDETIKEIINENPTESNQMINLYTGRVFYISKSRGSINREIKYDNRNKMQKMVKPIFKDIFIGKYPGFIIIHLQKIKDFNFLRENIKEIFVKCYVGEVMAGSSVIKPIKNNEILTEQTLVLPVIDSEAKLRIDLYGVENEKVKRMCHSSIKIKDLLDNDNDIGKGEDFTSETRLIKFYRKEEKILHYPLNIHNRIRTYEFDMKCNIKYEGIKETIMWHIDPGHILSGIIEAKLAYISGAELKIIPGGIPSSLESVYNWVEKRDYCYGLWYKGLCNVRGEPNSSYQWRRRYLHCYGYQIFVFNEFTGDILASIDFYGAKLNIALDGEFVMDKTIGLDLGDNIYEFNFINNGDYIYFKSVSELLLS</sequence>
<dbReference type="Proteomes" id="UP001516464">
    <property type="component" value="Unassembled WGS sequence"/>
</dbReference>
<protein>
    <recommendedName>
        <fullName evidence="4">Ankyrin repeat protein</fullName>
    </recommendedName>
</protein>
<dbReference type="SUPFAM" id="SSF48403">
    <property type="entry name" value="Ankyrin repeat"/>
    <property type="match status" value="1"/>
</dbReference>
<keyword evidence="3" id="KW-1185">Reference proteome</keyword>
<dbReference type="InterPro" id="IPR002110">
    <property type="entry name" value="Ankyrin_rpt"/>
</dbReference>
<dbReference type="PROSITE" id="PS50297">
    <property type="entry name" value="ANK_REP_REGION"/>
    <property type="match status" value="1"/>
</dbReference>
<reference evidence="2 3" key="1">
    <citation type="submission" date="2019-01" db="EMBL/GenBank/DDBJ databases">
        <title>Genomes sequencing and comparative genomics of infectious freshwater microsporidia, Cucumispora dikerogammari and Thelohania contejeani.</title>
        <authorList>
            <person name="Cormier A."/>
            <person name="Giraud I."/>
            <person name="Wattier R."/>
            <person name="Teixeira M."/>
            <person name="Grandjean F."/>
            <person name="Rigaud T."/>
            <person name="Cordaux R."/>
        </authorList>
    </citation>
    <scope>NUCLEOTIDE SEQUENCE [LARGE SCALE GENOMIC DNA]</scope>
    <source>
        <strain evidence="2">T1</strain>
        <tissue evidence="2">Spores</tissue>
    </source>
</reference>
<organism evidence="2 3">
    <name type="scientific">Astathelohania contejeani</name>
    <dbReference type="NCBI Taxonomy" id="164912"/>
    <lineage>
        <taxon>Eukaryota</taxon>
        <taxon>Fungi</taxon>
        <taxon>Fungi incertae sedis</taxon>
        <taxon>Microsporidia</taxon>
        <taxon>Astathelohaniidae</taxon>
        <taxon>Astathelohania</taxon>
    </lineage>
</organism>
<evidence type="ECO:0000313" key="2">
    <source>
        <dbReference type="EMBL" id="KAF7683930.1"/>
    </source>
</evidence>
<name>A0ABQ7I0I3_9MICR</name>
<dbReference type="PROSITE" id="PS50088">
    <property type="entry name" value="ANK_REPEAT"/>
    <property type="match status" value="1"/>
</dbReference>
<gene>
    <name evidence="2" type="ORF">TCON_0871</name>
</gene>
<dbReference type="EMBL" id="SBIQ01000040">
    <property type="protein sequence ID" value="KAF7683930.1"/>
    <property type="molecule type" value="Genomic_DNA"/>
</dbReference>
<feature type="repeat" description="ANK" evidence="1">
    <location>
        <begin position="103"/>
        <end position="135"/>
    </location>
</feature>
<dbReference type="InterPro" id="IPR036770">
    <property type="entry name" value="Ankyrin_rpt-contain_sf"/>
</dbReference>
<proteinExistence type="predicted"/>
<evidence type="ECO:0008006" key="4">
    <source>
        <dbReference type="Google" id="ProtNLM"/>
    </source>
</evidence>
<evidence type="ECO:0000256" key="1">
    <source>
        <dbReference type="PROSITE-ProRule" id="PRU00023"/>
    </source>
</evidence>